<dbReference type="Proteomes" id="UP000738349">
    <property type="component" value="Unassembled WGS sequence"/>
</dbReference>
<sequence>MSQDEPKVWQPLHTAVRAKLDPEYVAFHDQYMQYVQPDDSKVWDGTARTQPSLPPGGIPPVPVGDIKDFRVGQFRLRAYTPTGECDLDGWPVLLWFHGGGWAIGGLDDNKDFCTFLCQESKCIVITVDYRLAPEHRFPTAVNDSIDAFRWVSAGPSELGPINTSRIAIGGTSAGANLAVVAALSAVDPSVTLPLTKPSLPNCIFYPPVSLLLVVPVIDNTATADSIWKRNAETAPWLTPARMEWYRKLYFNNQKERSGWDASPNFAPESLLKRLPRTWMAVSDQDILAPEAESFAEQLEGLGVPVDVVNIEGGTHSILTLGGKIARSREMMQDAASHLKRVFEIEDSPCI</sequence>
<dbReference type="Pfam" id="PF07859">
    <property type="entry name" value="Abhydrolase_3"/>
    <property type="match status" value="1"/>
</dbReference>
<evidence type="ECO:0000259" key="2">
    <source>
        <dbReference type="Pfam" id="PF07859"/>
    </source>
</evidence>
<dbReference type="Gene3D" id="3.40.50.1820">
    <property type="entry name" value="alpha/beta hydrolase"/>
    <property type="match status" value="1"/>
</dbReference>
<feature type="domain" description="Alpha/beta hydrolase fold-3" evidence="2">
    <location>
        <begin position="93"/>
        <end position="317"/>
    </location>
</feature>
<dbReference type="PANTHER" id="PTHR48081:SF8">
    <property type="entry name" value="ALPHA_BETA HYDROLASE FOLD-3 DOMAIN-CONTAINING PROTEIN-RELATED"/>
    <property type="match status" value="1"/>
</dbReference>
<dbReference type="InterPro" id="IPR013094">
    <property type="entry name" value="AB_hydrolase_3"/>
</dbReference>
<dbReference type="InterPro" id="IPR050300">
    <property type="entry name" value="GDXG_lipolytic_enzyme"/>
</dbReference>
<gene>
    <name evidence="3" type="ORF">EDB81DRAFT_732642</name>
</gene>
<reference evidence="3" key="1">
    <citation type="journal article" date="2021" name="Nat. Commun.">
        <title>Genetic determinants of endophytism in the Arabidopsis root mycobiome.</title>
        <authorList>
            <person name="Mesny F."/>
            <person name="Miyauchi S."/>
            <person name="Thiergart T."/>
            <person name="Pickel B."/>
            <person name="Atanasova L."/>
            <person name="Karlsson M."/>
            <person name="Huettel B."/>
            <person name="Barry K.W."/>
            <person name="Haridas S."/>
            <person name="Chen C."/>
            <person name="Bauer D."/>
            <person name="Andreopoulos W."/>
            <person name="Pangilinan J."/>
            <person name="LaButti K."/>
            <person name="Riley R."/>
            <person name="Lipzen A."/>
            <person name="Clum A."/>
            <person name="Drula E."/>
            <person name="Henrissat B."/>
            <person name="Kohler A."/>
            <person name="Grigoriev I.V."/>
            <person name="Martin F.M."/>
            <person name="Hacquard S."/>
        </authorList>
    </citation>
    <scope>NUCLEOTIDE SEQUENCE</scope>
    <source>
        <strain evidence="3">MPI-CAGE-AT-0147</strain>
    </source>
</reference>
<organism evidence="3 4">
    <name type="scientific">Dactylonectria macrodidyma</name>
    <dbReference type="NCBI Taxonomy" id="307937"/>
    <lineage>
        <taxon>Eukaryota</taxon>
        <taxon>Fungi</taxon>
        <taxon>Dikarya</taxon>
        <taxon>Ascomycota</taxon>
        <taxon>Pezizomycotina</taxon>
        <taxon>Sordariomycetes</taxon>
        <taxon>Hypocreomycetidae</taxon>
        <taxon>Hypocreales</taxon>
        <taxon>Nectriaceae</taxon>
        <taxon>Dactylonectria</taxon>
    </lineage>
</organism>
<dbReference type="AlphaFoldDB" id="A0A9P9IFY8"/>
<dbReference type="OrthoDB" id="408631at2759"/>
<comment type="caution">
    <text evidence="3">The sequence shown here is derived from an EMBL/GenBank/DDBJ whole genome shotgun (WGS) entry which is preliminary data.</text>
</comment>
<protein>
    <submittedName>
        <fullName evidence="3">Alpha/Beta hydrolase protein</fullName>
    </submittedName>
</protein>
<dbReference type="GO" id="GO:0016787">
    <property type="term" value="F:hydrolase activity"/>
    <property type="evidence" value="ECO:0007669"/>
    <property type="project" value="UniProtKB-KW"/>
</dbReference>
<evidence type="ECO:0000256" key="1">
    <source>
        <dbReference type="ARBA" id="ARBA00022801"/>
    </source>
</evidence>
<dbReference type="InterPro" id="IPR029058">
    <property type="entry name" value="AB_hydrolase_fold"/>
</dbReference>
<dbReference type="EMBL" id="JAGMUV010000025">
    <property type="protein sequence ID" value="KAH7120498.1"/>
    <property type="molecule type" value="Genomic_DNA"/>
</dbReference>
<accession>A0A9P9IFY8</accession>
<name>A0A9P9IFY8_9HYPO</name>
<dbReference type="SUPFAM" id="SSF53474">
    <property type="entry name" value="alpha/beta-Hydrolases"/>
    <property type="match status" value="1"/>
</dbReference>
<keyword evidence="4" id="KW-1185">Reference proteome</keyword>
<proteinExistence type="predicted"/>
<keyword evidence="1 3" id="KW-0378">Hydrolase</keyword>
<evidence type="ECO:0000313" key="4">
    <source>
        <dbReference type="Proteomes" id="UP000738349"/>
    </source>
</evidence>
<evidence type="ECO:0000313" key="3">
    <source>
        <dbReference type="EMBL" id="KAH7120498.1"/>
    </source>
</evidence>
<dbReference type="PANTHER" id="PTHR48081">
    <property type="entry name" value="AB HYDROLASE SUPERFAMILY PROTEIN C4A8.06C"/>
    <property type="match status" value="1"/>
</dbReference>